<dbReference type="InterPro" id="IPR027939">
    <property type="entry name" value="NMT1/THI5"/>
</dbReference>
<keyword evidence="1" id="KW-0732">Signal</keyword>
<evidence type="ECO:0000313" key="4">
    <source>
        <dbReference type="Proteomes" id="UP000243719"/>
    </source>
</evidence>
<evidence type="ECO:0000256" key="1">
    <source>
        <dbReference type="SAM" id="SignalP"/>
    </source>
</evidence>
<dbReference type="Proteomes" id="UP000243719">
    <property type="component" value="Unassembled WGS sequence"/>
</dbReference>
<name>A0A1H2PIJ8_9BURK</name>
<gene>
    <name evidence="3" type="ORF">SAMN05216551_10192</name>
</gene>
<dbReference type="RefSeq" id="WP_091903495.1">
    <property type="nucleotide sequence ID" value="NZ_FNLO01000001.1"/>
</dbReference>
<reference evidence="4" key="1">
    <citation type="submission" date="2016-09" db="EMBL/GenBank/DDBJ databases">
        <authorList>
            <person name="Varghese N."/>
            <person name="Submissions S."/>
        </authorList>
    </citation>
    <scope>NUCLEOTIDE SEQUENCE [LARGE SCALE GENOMIC DNA]</scope>
    <source>
        <strain evidence="4">JS23</strain>
    </source>
</reference>
<keyword evidence="4" id="KW-1185">Reference proteome</keyword>
<dbReference type="Gene3D" id="3.40.190.10">
    <property type="entry name" value="Periplasmic binding protein-like II"/>
    <property type="match status" value="2"/>
</dbReference>
<evidence type="ECO:0000259" key="2">
    <source>
        <dbReference type="Pfam" id="PF09084"/>
    </source>
</evidence>
<accession>A0A1H2PIJ8</accession>
<dbReference type="InterPro" id="IPR015168">
    <property type="entry name" value="SsuA/THI5"/>
</dbReference>
<dbReference type="GO" id="GO:0009228">
    <property type="term" value="P:thiamine biosynthetic process"/>
    <property type="evidence" value="ECO:0007669"/>
    <property type="project" value="InterPro"/>
</dbReference>
<dbReference type="AlphaFoldDB" id="A0A1H2PIJ8"/>
<evidence type="ECO:0000313" key="3">
    <source>
        <dbReference type="EMBL" id="SDV46117.1"/>
    </source>
</evidence>
<dbReference type="Pfam" id="PF09084">
    <property type="entry name" value="NMT1"/>
    <property type="match status" value="1"/>
</dbReference>
<dbReference type="PANTHER" id="PTHR31528:SF15">
    <property type="entry name" value="RIBOFLAVIN-BINDING PROTEIN RIBY"/>
    <property type="match status" value="1"/>
</dbReference>
<dbReference type="OrthoDB" id="9180959at2"/>
<protein>
    <submittedName>
        <fullName evidence="3">NitT/TauT family transport system substrate-binding protein</fullName>
    </submittedName>
</protein>
<dbReference type="SUPFAM" id="SSF53850">
    <property type="entry name" value="Periplasmic binding protein-like II"/>
    <property type="match status" value="1"/>
</dbReference>
<dbReference type="EMBL" id="FNLO01000001">
    <property type="protein sequence ID" value="SDV46117.1"/>
    <property type="molecule type" value="Genomic_DNA"/>
</dbReference>
<feature type="signal peptide" evidence="1">
    <location>
        <begin position="1"/>
        <end position="30"/>
    </location>
</feature>
<organism evidence="3 4">
    <name type="scientific">Chitinasiproducens palmae</name>
    <dbReference type="NCBI Taxonomy" id="1770053"/>
    <lineage>
        <taxon>Bacteria</taxon>
        <taxon>Pseudomonadati</taxon>
        <taxon>Pseudomonadota</taxon>
        <taxon>Betaproteobacteria</taxon>
        <taxon>Burkholderiales</taxon>
        <taxon>Burkholderiaceae</taxon>
        <taxon>Chitinasiproducens</taxon>
    </lineage>
</organism>
<sequence length="332" mass="35328">MIVRNLGRAARAALWCAVSTLSTLSAVAHAAPQEVTYLLAAPPTTPAYAPWMIANEKGYYAQEGLRMRFVTARGGVDVAKQLGSGNALLGSAIGDTAVIVRANGVPVRTVALLGSGSLTHLVVRRDAGIKSVADLRGKAISVMAYGDTTYYALLGLLRTAGLGKDDVRIEAGGPSGVWQQYAAGQAPAMAAVPEWIVMAEKQGVASDFLPLKGDFYSMAQAIIASDDAIANHPEIVAKVVRATLRAQQDIIDDPRAAALVYAKAVPSFAGKEAQAEETFRLYIKYVYGDQKVRGWTAPERLAAVQRFYVQEGIVRQASALDALYTNRFAGLK</sequence>
<dbReference type="STRING" id="1770053.SAMN05216551_10192"/>
<feature type="domain" description="SsuA/THI5-like" evidence="2">
    <location>
        <begin position="46"/>
        <end position="257"/>
    </location>
</feature>
<dbReference type="PANTHER" id="PTHR31528">
    <property type="entry name" value="4-AMINO-5-HYDROXYMETHYL-2-METHYLPYRIMIDINE PHOSPHATE SYNTHASE THI11-RELATED"/>
    <property type="match status" value="1"/>
</dbReference>
<feature type="chain" id="PRO_5017383681" evidence="1">
    <location>
        <begin position="31"/>
        <end position="332"/>
    </location>
</feature>
<proteinExistence type="predicted"/>